<evidence type="ECO:0000313" key="2">
    <source>
        <dbReference type="EMBL" id="NWB89384.1"/>
    </source>
</evidence>
<protein>
    <recommendedName>
        <fullName evidence="1">LasR-specific antiactivator QslA domain-containing protein</fullName>
    </recommendedName>
</protein>
<dbReference type="RefSeq" id="WP_177104702.1">
    <property type="nucleotide sequence ID" value="NZ_JACAQA010000051.1"/>
</dbReference>
<comment type="caution">
    <text evidence="2">The sequence shown here is derived from an EMBL/GenBank/DDBJ whole genome shotgun (WGS) entry which is preliminary data.</text>
</comment>
<reference evidence="2 3" key="1">
    <citation type="submission" date="2020-04" db="EMBL/GenBank/DDBJ databases">
        <title>Molecular characterization of pseudomonads from Agaricus bisporus reveal novel blotch 2 pathogens in Western Europe.</title>
        <authorList>
            <person name="Taparia T."/>
            <person name="Krijger M."/>
            <person name="Haynes E."/>
            <person name="Elpinstone J.G."/>
            <person name="Noble R."/>
            <person name="Van Der Wolf J."/>
        </authorList>
    </citation>
    <scope>NUCLEOTIDE SEQUENCE [LARGE SCALE GENOMIC DNA]</scope>
    <source>
        <strain evidence="2 3">G9001</strain>
    </source>
</reference>
<feature type="domain" description="LasR-specific antiactivator QslA" evidence="1">
    <location>
        <begin position="101"/>
        <end position="160"/>
    </location>
</feature>
<dbReference type="InterPro" id="IPR040654">
    <property type="entry name" value="QslA"/>
</dbReference>
<organism evidence="2 3">
    <name type="scientific">Pseudomonas gingeri</name>
    <dbReference type="NCBI Taxonomy" id="117681"/>
    <lineage>
        <taxon>Bacteria</taxon>
        <taxon>Pseudomonadati</taxon>
        <taxon>Pseudomonadota</taxon>
        <taxon>Gammaproteobacteria</taxon>
        <taxon>Pseudomonadales</taxon>
        <taxon>Pseudomonadaceae</taxon>
        <taxon>Pseudomonas</taxon>
    </lineage>
</organism>
<dbReference type="Pfam" id="PF18226">
    <property type="entry name" value="QslA"/>
    <property type="match status" value="1"/>
</dbReference>
<gene>
    <name evidence="2" type="ORF">HX830_31445</name>
</gene>
<dbReference type="Proteomes" id="UP000522864">
    <property type="component" value="Unassembled WGS sequence"/>
</dbReference>
<accession>A0A7Y7WX94</accession>
<sequence>MIDRTLLSRLPTPTLIKLASLSPTEAVDHLRHAARLCLDGARTLAFQDDQQQKLADKLIKDAIALYDMAILRQRDPPSPASTTTISLNACANASSQSPTPWDEQFAQEIASGGRCAGLWLDRRATQPLWWQLTQARRGYPEGDRRDAFEAGFLRHLQQRLITAQYRASRSSPQH</sequence>
<name>A0A7Y7WX94_9PSED</name>
<dbReference type="AlphaFoldDB" id="A0A7Y7WX94"/>
<evidence type="ECO:0000313" key="3">
    <source>
        <dbReference type="Proteomes" id="UP000522864"/>
    </source>
</evidence>
<dbReference type="EMBL" id="JACAQA010000051">
    <property type="protein sequence ID" value="NWB89384.1"/>
    <property type="molecule type" value="Genomic_DNA"/>
</dbReference>
<proteinExistence type="predicted"/>
<evidence type="ECO:0000259" key="1">
    <source>
        <dbReference type="Pfam" id="PF18226"/>
    </source>
</evidence>